<keyword evidence="2" id="KW-1185">Reference proteome</keyword>
<sequence>MSSSHKKSNCQCDCVEELAEQLEKRRGDFVVVYERNGDIARGTIKDVKCDSVLILKNADKMSCCFQAGYISFTELVISICEITEFGVMQGDAPCSSPVAPGDDIFKSLSGNK</sequence>
<dbReference type="EMBL" id="JAIWJX010000002">
    <property type="protein sequence ID" value="MCK6255475.1"/>
    <property type="molecule type" value="Genomic_DNA"/>
</dbReference>
<proteinExistence type="predicted"/>
<gene>
    <name evidence="1" type="ORF">LCY76_02400</name>
</gene>
<organism evidence="1 2">
    <name type="scientific">Fictibacillus marinisediminis</name>
    <dbReference type="NCBI Taxonomy" id="2878389"/>
    <lineage>
        <taxon>Bacteria</taxon>
        <taxon>Bacillati</taxon>
        <taxon>Bacillota</taxon>
        <taxon>Bacilli</taxon>
        <taxon>Bacillales</taxon>
        <taxon>Fictibacillaceae</taxon>
        <taxon>Fictibacillus</taxon>
    </lineage>
</organism>
<dbReference type="RefSeq" id="WP_248251297.1">
    <property type="nucleotide sequence ID" value="NZ_JAIWJX010000002.1"/>
</dbReference>
<dbReference type="Proteomes" id="UP001139011">
    <property type="component" value="Unassembled WGS sequence"/>
</dbReference>
<reference evidence="1" key="1">
    <citation type="submission" date="2021-09" db="EMBL/GenBank/DDBJ databases">
        <title>Genome analysis of Fictibacillus sp. KIGAM418 isolated from marine sediment.</title>
        <authorList>
            <person name="Seo M.-J."/>
            <person name="Cho E.-S."/>
            <person name="Hwang C.Y."/>
        </authorList>
    </citation>
    <scope>NUCLEOTIDE SEQUENCE</scope>
    <source>
        <strain evidence="1">KIGAM418</strain>
    </source>
</reference>
<evidence type="ECO:0000313" key="1">
    <source>
        <dbReference type="EMBL" id="MCK6255475.1"/>
    </source>
</evidence>
<protein>
    <submittedName>
        <fullName evidence="1">Uncharacterized protein</fullName>
    </submittedName>
</protein>
<accession>A0A9X2BC83</accession>
<name>A0A9X2BC83_9BACL</name>
<evidence type="ECO:0000313" key="2">
    <source>
        <dbReference type="Proteomes" id="UP001139011"/>
    </source>
</evidence>
<comment type="caution">
    <text evidence="1">The sequence shown here is derived from an EMBL/GenBank/DDBJ whole genome shotgun (WGS) entry which is preliminary data.</text>
</comment>
<dbReference type="AlphaFoldDB" id="A0A9X2BC83"/>